<feature type="non-terminal residue" evidence="1">
    <location>
        <position position="1"/>
    </location>
</feature>
<sequence>LQWKTIHLSWWGDNDDRKFVISDERIELYAMNIAVSIVIFAPSTPSSHLQVS</sequence>
<organism evidence="1 2">
    <name type="scientific">Acaulospora colombiana</name>
    <dbReference type="NCBI Taxonomy" id="27376"/>
    <lineage>
        <taxon>Eukaryota</taxon>
        <taxon>Fungi</taxon>
        <taxon>Fungi incertae sedis</taxon>
        <taxon>Mucoromycota</taxon>
        <taxon>Glomeromycotina</taxon>
        <taxon>Glomeromycetes</taxon>
        <taxon>Diversisporales</taxon>
        <taxon>Acaulosporaceae</taxon>
        <taxon>Acaulospora</taxon>
    </lineage>
</organism>
<evidence type="ECO:0000313" key="1">
    <source>
        <dbReference type="EMBL" id="CAG8690480.1"/>
    </source>
</evidence>
<name>A0ACA9P3D3_9GLOM</name>
<gene>
    <name evidence="1" type="ORF">ACOLOM_LOCUS9805</name>
</gene>
<evidence type="ECO:0000313" key="2">
    <source>
        <dbReference type="Proteomes" id="UP000789525"/>
    </source>
</evidence>
<keyword evidence="2" id="KW-1185">Reference proteome</keyword>
<dbReference type="Proteomes" id="UP000789525">
    <property type="component" value="Unassembled WGS sequence"/>
</dbReference>
<protein>
    <submittedName>
        <fullName evidence="1">9828_t:CDS:1</fullName>
    </submittedName>
</protein>
<proteinExistence type="predicted"/>
<reference evidence="1" key="1">
    <citation type="submission" date="2021-06" db="EMBL/GenBank/DDBJ databases">
        <authorList>
            <person name="Kallberg Y."/>
            <person name="Tangrot J."/>
            <person name="Rosling A."/>
        </authorList>
    </citation>
    <scope>NUCLEOTIDE SEQUENCE</scope>
    <source>
        <strain evidence="1">CL356</strain>
    </source>
</reference>
<accession>A0ACA9P3D3</accession>
<dbReference type="EMBL" id="CAJVPT010029356">
    <property type="protein sequence ID" value="CAG8690480.1"/>
    <property type="molecule type" value="Genomic_DNA"/>
</dbReference>
<comment type="caution">
    <text evidence="1">The sequence shown here is derived from an EMBL/GenBank/DDBJ whole genome shotgun (WGS) entry which is preliminary data.</text>
</comment>